<dbReference type="FunFam" id="3.40.50.2020:FF:000021">
    <property type="entry name" value="Adenine phosphoribosyltransferase"/>
    <property type="match status" value="1"/>
</dbReference>
<dbReference type="InterPro" id="IPR029057">
    <property type="entry name" value="PRTase-like"/>
</dbReference>
<dbReference type="Gene3D" id="3.40.50.2020">
    <property type="match status" value="1"/>
</dbReference>
<evidence type="ECO:0000259" key="13">
    <source>
        <dbReference type="Pfam" id="PF00156"/>
    </source>
</evidence>
<organism evidence="14">
    <name type="scientific">Photinus pyralis</name>
    <name type="common">Common eastern firefly</name>
    <name type="synonym">Lampyris pyralis</name>
    <dbReference type="NCBI Taxonomy" id="7054"/>
    <lineage>
        <taxon>Eukaryota</taxon>
        <taxon>Metazoa</taxon>
        <taxon>Ecdysozoa</taxon>
        <taxon>Arthropoda</taxon>
        <taxon>Hexapoda</taxon>
        <taxon>Insecta</taxon>
        <taxon>Pterygota</taxon>
        <taxon>Neoptera</taxon>
        <taxon>Endopterygota</taxon>
        <taxon>Coleoptera</taxon>
        <taxon>Polyphaga</taxon>
        <taxon>Elateriformia</taxon>
        <taxon>Elateroidea</taxon>
        <taxon>Lampyridae</taxon>
        <taxon>Lampyrinae</taxon>
        <taxon>Photinus</taxon>
    </lineage>
</organism>
<dbReference type="GO" id="GO:0044209">
    <property type="term" value="P:AMP salvage"/>
    <property type="evidence" value="ECO:0007669"/>
    <property type="project" value="UniProtKB-UniPathway"/>
</dbReference>
<evidence type="ECO:0000256" key="12">
    <source>
        <dbReference type="ARBA" id="ARBA00022726"/>
    </source>
</evidence>
<reference evidence="14" key="1">
    <citation type="journal article" date="2016" name="Sci. Rep.">
        <title>Molecular characterization of firefly nuptial gifts: a multi-omics approach sheds light on postcopulatory sexual selection.</title>
        <authorList>
            <person name="Al-Wathiqui N."/>
            <person name="Fallon T.R."/>
            <person name="South A."/>
            <person name="Weng J.K."/>
            <person name="Lewis S.M."/>
        </authorList>
    </citation>
    <scope>NUCLEOTIDE SEQUENCE</scope>
</reference>
<dbReference type="GO" id="GO:0016208">
    <property type="term" value="F:AMP binding"/>
    <property type="evidence" value="ECO:0007669"/>
    <property type="project" value="TreeGrafter"/>
</dbReference>
<dbReference type="SUPFAM" id="SSF53271">
    <property type="entry name" value="PRTase-like"/>
    <property type="match status" value="1"/>
</dbReference>
<dbReference type="PANTHER" id="PTHR32315:SF3">
    <property type="entry name" value="ADENINE PHOSPHORIBOSYLTRANSFERASE"/>
    <property type="match status" value="1"/>
</dbReference>
<evidence type="ECO:0000256" key="9">
    <source>
        <dbReference type="ARBA" id="ARBA00022490"/>
    </source>
</evidence>
<evidence type="ECO:0000256" key="1">
    <source>
        <dbReference type="ARBA" id="ARBA00000868"/>
    </source>
</evidence>
<dbReference type="GO" id="GO:0005737">
    <property type="term" value="C:cytoplasm"/>
    <property type="evidence" value="ECO:0007669"/>
    <property type="project" value="UniProtKB-SubCell"/>
</dbReference>
<dbReference type="GO" id="GO:0003999">
    <property type="term" value="F:adenine phosphoribosyltransferase activity"/>
    <property type="evidence" value="ECO:0007669"/>
    <property type="project" value="UniProtKB-EC"/>
</dbReference>
<sequence length="177" mass="19247">MSRASKLEVIKNTIKSYPDFPKPGVLFRDIFAVLNEPDVASLLYEVLCDEARSITPPVDCVAGLDARGFLFGTIVAKELNIPFVPIRKKGKLPGSTQSVRYKLEYGEDEVEIQRGNISTGQTVLVIDDLLATGGTLTAAVELIKKCGADAVCLIVIELTDLQGRKSINAPIHSLVQY</sequence>
<comment type="subcellular location">
    <subcellularLocation>
        <location evidence="3">Cytoplasm</location>
    </subcellularLocation>
</comment>
<dbReference type="EMBL" id="GEZM01038245">
    <property type="protein sequence ID" value="JAV81696.1"/>
    <property type="molecule type" value="Transcribed_RNA"/>
</dbReference>
<dbReference type="GO" id="GO:0006168">
    <property type="term" value="P:adenine salvage"/>
    <property type="evidence" value="ECO:0007669"/>
    <property type="project" value="InterPro"/>
</dbReference>
<comment type="pathway">
    <text evidence="4">Purine metabolism; AMP biosynthesis via salvage pathway; AMP from adenine: step 1/1.</text>
</comment>
<dbReference type="PANTHER" id="PTHR32315">
    <property type="entry name" value="ADENINE PHOSPHORIBOSYLTRANSFERASE"/>
    <property type="match status" value="1"/>
</dbReference>
<evidence type="ECO:0000313" key="14">
    <source>
        <dbReference type="EMBL" id="JAV81696.1"/>
    </source>
</evidence>
<accession>A0A1Y1MCW1</accession>
<proteinExistence type="inferred from homology"/>
<dbReference type="CDD" id="cd06223">
    <property type="entry name" value="PRTases_typeI"/>
    <property type="match status" value="1"/>
</dbReference>
<dbReference type="NCBIfam" id="NF002634">
    <property type="entry name" value="PRK02304.1-3"/>
    <property type="match status" value="1"/>
</dbReference>
<comment type="subunit">
    <text evidence="6">Homodimer.</text>
</comment>
<dbReference type="GO" id="GO:0002055">
    <property type="term" value="F:adenine binding"/>
    <property type="evidence" value="ECO:0007669"/>
    <property type="project" value="TreeGrafter"/>
</dbReference>
<evidence type="ECO:0000256" key="6">
    <source>
        <dbReference type="ARBA" id="ARBA00011738"/>
    </source>
</evidence>
<keyword evidence="9" id="KW-0963">Cytoplasm</keyword>
<name>A0A1Y1MCW1_PHOPY</name>
<evidence type="ECO:0000256" key="5">
    <source>
        <dbReference type="ARBA" id="ARBA00008391"/>
    </source>
</evidence>
<dbReference type="UniPathway" id="UPA00588">
    <property type="reaction ID" value="UER00646"/>
</dbReference>
<evidence type="ECO:0000256" key="11">
    <source>
        <dbReference type="ARBA" id="ARBA00022679"/>
    </source>
</evidence>
<evidence type="ECO:0000256" key="3">
    <source>
        <dbReference type="ARBA" id="ARBA00004496"/>
    </source>
</evidence>
<dbReference type="EC" id="2.4.2.7" evidence="7"/>
<dbReference type="InterPro" id="IPR000836">
    <property type="entry name" value="PRTase_dom"/>
</dbReference>
<evidence type="ECO:0000256" key="7">
    <source>
        <dbReference type="ARBA" id="ARBA00011893"/>
    </source>
</evidence>
<evidence type="ECO:0000256" key="8">
    <source>
        <dbReference type="ARBA" id="ARBA00017366"/>
    </source>
</evidence>
<dbReference type="GO" id="GO:0006166">
    <property type="term" value="P:purine ribonucleoside salvage"/>
    <property type="evidence" value="ECO:0007669"/>
    <property type="project" value="UniProtKB-KW"/>
</dbReference>
<keyword evidence="10" id="KW-0328">Glycosyltransferase</keyword>
<feature type="domain" description="Phosphoribosyltransferase" evidence="13">
    <location>
        <begin position="59"/>
        <end position="156"/>
    </location>
</feature>
<evidence type="ECO:0000256" key="10">
    <source>
        <dbReference type="ARBA" id="ARBA00022676"/>
    </source>
</evidence>
<evidence type="ECO:0000256" key="2">
    <source>
        <dbReference type="ARBA" id="ARBA00003968"/>
    </source>
</evidence>
<dbReference type="AlphaFoldDB" id="A0A1Y1MCW1"/>
<protein>
    <recommendedName>
        <fullName evidence="8">Adenine phosphoribosyltransferase</fullName>
        <ecNumber evidence="7">2.4.2.7</ecNumber>
    </recommendedName>
</protein>
<dbReference type="Pfam" id="PF00156">
    <property type="entry name" value="Pribosyltran"/>
    <property type="match status" value="1"/>
</dbReference>
<dbReference type="NCBIfam" id="NF002636">
    <property type="entry name" value="PRK02304.1-5"/>
    <property type="match status" value="1"/>
</dbReference>
<comment type="similarity">
    <text evidence="5">Belongs to the purine/pyrimidine phosphoribosyltransferase family.</text>
</comment>
<comment type="function">
    <text evidence="2">Catalyzes a salvage reaction resulting in the formation of AMP, that is energically less costly than de novo synthesis.</text>
</comment>
<keyword evidence="11" id="KW-0808">Transferase</keyword>
<dbReference type="HAMAP" id="MF_00004">
    <property type="entry name" value="Aden_phosphoribosyltr"/>
    <property type="match status" value="1"/>
</dbReference>
<evidence type="ECO:0000256" key="4">
    <source>
        <dbReference type="ARBA" id="ARBA00004659"/>
    </source>
</evidence>
<dbReference type="InterPro" id="IPR050054">
    <property type="entry name" value="UPRTase/APRTase"/>
</dbReference>
<keyword evidence="12" id="KW-0660">Purine salvage</keyword>
<comment type="catalytic activity">
    <reaction evidence="1">
        <text>AMP + diphosphate = 5-phospho-alpha-D-ribose 1-diphosphate + adenine</text>
        <dbReference type="Rhea" id="RHEA:16609"/>
        <dbReference type="ChEBI" id="CHEBI:16708"/>
        <dbReference type="ChEBI" id="CHEBI:33019"/>
        <dbReference type="ChEBI" id="CHEBI:58017"/>
        <dbReference type="ChEBI" id="CHEBI:456215"/>
        <dbReference type="EC" id="2.4.2.7"/>
    </reaction>
</comment>
<dbReference type="InterPro" id="IPR005764">
    <property type="entry name" value="Ade_phspho_trans"/>
</dbReference>